<feature type="chain" id="PRO_5035816852" description="Peptidase M20 dimerisation domain-containing protein" evidence="5">
    <location>
        <begin position="26"/>
        <end position="434"/>
    </location>
</feature>
<dbReference type="InterPro" id="IPR044757">
    <property type="entry name" value="ILR1-like_Hyd"/>
</dbReference>
<dbReference type="FunFam" id="3.30.70.360:FF:000001">
    <property type="entry name" value="N-acetyldiaminopimelate deacetylase"/>
    <property type="match status" value="1"/>
</dbReference>
<dbReference type="PANTHER" id="PTHR11014:SF63">
    <property type="entry name" value="METALLOPEPTIDASE, PUTATIVE (AFU_ORTHOLOGUE AFUA_6G09600)-RELATED"/>
    <property type="match status" value="1"/>
</dbReference>
<accession>A0A8T0GHA8</accession>
<proteinExistence type="inferred from homology"/>
<dbReference type="Gene3D" id="3.40.630.10">
    <property type="entry name" value="Zn peptidases"/>
    <property type="match status" value="1"/>
</dbReference>
<organism evidence="7 8">
    <name type="scientific">Ceratodon purpureus</name>
    <name type="common">Fire moss</name>
    <name type="synonym">Dicranum purpureum</name>
    <dbReference type="NCBI Taxonomy" id="3225"/>
    <lineage>
        <taxon>Eukaryota</taxon>
        <taxon>Viridiplantae</taxon>
        <taxon>Streptophyta</taxon>
        <taxon>Embryophyta</taxon>
        <taxon>Bryophyta</taxon>
        <taxon>Bryophytina</taxon>
        <taxon>Bryopsida</taxon>
        <taxon>Dicranidae</taxon>
        <taxon>Pseudoditrichales</taxon>
        <taxon>Ditrichaceae</taxon>
        <taxon>Ceratodon</taxon>
    </lineage>
</organism>
<comment type="caution">
    <text evidence="7">The sequence shown here is derived from an EMBL/GenBank/DDBJ whole genome shotgun (WGS) entry which is preliminary data.</text>
</comment>
<evidence type="ECO:0000313" key="7">
    <source>
        <dbReference type="EMBL" id="KAG0557559.1"/>
    </source>
</evidence>
<dbReference type="Pfam" id="PF07687">
    <property type="entry name" value="M20_dimer"/>
    <property type="match status" value="1"/>
</dbReference>
<keyword evidence="2 5" id="KW-0732">Signal</keyword>
<protein>
    <recommendedName>
        <fullName evidence="6">Peptidase M20 dimerisation domain-containing protein</fullName>
    </recommendedName>
</protein>
<evidence type="ECO:0000259" key="6">
    <source>
        <dbReference type="Pfam" id="PF07687"/>
    </source>
</evidence>
<keyword evidence="4" id="KW-0464">Manganese</keyword>
<evidence type="ECO:0000256" key="2">
    <source>
        <dbReference type="ARBA" id="ARBA00022729"/>
    </source>
</evidence>
<dbReference type="Gene3D" id="3.30.70.360">
    <property type="match status" value="1"/>
</dbReference>
<keyword evidence="3" id="KW-0378">Hydrolase</keyword>
<evidence type="ECO:0000256" key="1">
    <source>
        <dbReference type="ARBA" id="ARBA00006153"/>
    </source>
</evidence>
<dbReference type="SUPFAM" id="SSF53187">
    <property type="entry name" value="Zn-dependent exopeptidases"/>
    <property type="match status" value="1"/>
</dbReference>
<evidence type="ECO:0000256" key="4">
    <source>
        <dbReference type="PIRSR" id="PIRSR005962-1"/>
    </source>
</evidence>
<evidence type="ECO:0000256" key="3">
    <source>
        <dbReference type="ARBA" id="ARBA00022801"/>
    </source>
</evidence>
<feature type="binding site" evidence="4">
    <location>
        <position position="137"/>
    </location>
    <ligand>
        <name>Mn(2+)</name>
        <dbReference type="ChEBI" id="CHEBI:29035"/>
        <label>2</label>
    </ligand>
</feature>
<dbReference type="AlphaFoldDB" id="A0A8T0GHA8"/>
<feature type="binding site" evidence="4">
    <location>
        <position position="395"/>
    </location>
    <ligand>
        <name>Mn(2+)</name>
        <dbReference type="ChEBI" id="CHEBI:29035"/>
        <label>2</label>
    </ligand>
</feature>
<comment type="similarity">
    <text evidence="1">Belongs to the peptidase M20 family.</text>
</comment>
<evidence type="ECO:0000313" key="8">
    <source>
        <dbReference type="Proteomes" id="UP000822688"/>
    </source>
</evidence>
<dbReference type="InterPro" id="IPR036264">
    <property type="entry name" value="Bact_exopeptidase_dim_dom"/>
</dbReference>
<dbReference type="PIRSF" id="PIRSF005962">
    <property type="entry name" value="Pept_M20D_amidohydro"/>
    <property type="match status" value="1"/>
</dbReference>
<dbReference type="Pfam" id="PF01546">
    <property type="entry name" value="Peptidase_M20"/>
    <property type="match status" value="1"/>
</dbReference>
<gene>
    <name evidence="7" type="ORF">KC19_11G140200</name>
</gene>
<dbReference type="Proteomes" id="UP000822688">
    <property type="component" value="Chromosome 11"/>
</dbReference>
<comment type="cofactor">
    <cofactor evidence="4">
        <name>Mn(2+)</name>
        <dbReference type="ChEBI" id="CHEBI:29035"/>
    </cofactor>
    <text evidence="4">The Mn(2+) ion enhances activity.</text>
</comment>
<feature type="signal peptide" evidence="5">
    <location>
        <begin position="1"/>
        <end position="25"/>
    </location>
</feature>
<dbReference type="InterPro" id="IPR002933">
    <property type="entry name" value="Peptidase_M20"/>
</dbReference>
<dbReference type="InterPro" id="IPR011650">
    <property type="entry name" value="Peptidase_M20_dimer"/>
</dbReference>
<feature type="binding site" evidence="4">
    <location>
        <position position="171"/>
    </location>
    <ligand>
        <name>Mn(2+)</name>
        <dbReference type="ChEBI" id="CHEBI:29035"/>
        <label>2</label>
    </ligand>
</feature>
<dbReference type="EMBL" id="CM026432">
    <property type="protein sequence ID" value="KAG0557559.1"/>
    <property type="molecule type" value="Genomic_DNA"/>
</dbReference>
<keyword evidence="8" id="KW-1185">Reference proteome</keyword>
<sequence>MVRIMSMMWVTCCAALLLVCHGGFAAGEEAATGESLLREAREPAMVDWLLGVRRTLHEHPELKWEEEQTSALIRRELDRMGVAYEYPVAKHGVVAVIGSPDGPVVALRADMDALPIQEAGEWEHKSKVPGKMHACGHDIHVTMLLGAAKLLHEHRHLLQGTVRLLFQPAEEGGAGAGVMIEDGALGAAQAIFGFHVDPSSPVGSVKSKPGPLLAGSSSWEVEVTAQGGHAAFPNRTADPILTTSSLILSLQQLVSRECDPLDTAVISVTAVDGGAGLNVIPSSVTMKGTMRTFNAMTATRLQRRMKEIVVQQSAALGCTGAVHINRVRPSYPPVVNDEASYQHARKVAAEMLGEENVTLSIPAMYAEDFSMYLGKIPGAFLMVGVGNSSPRSDLHSPYFVADEDILPIGAALHTSIALSYLRAAAASLDKLSTA</sequence>
<reference evidence="7 8" key="1">
    <citation type="submission" date="2020-06" db="EMBL/GenBank/DDBJ databases">
        <title>WGS assembly of Ceratodon purpureus strain R40.</title>
        <authorList>
            <person name="Carey S.B."/>
            <person name="Jenkins J."/>
            <person name="Shu S."/>
            <person name="Lovell J.T."/>
            <person name="Sreedasyam A."/>
            <person name="Maumus F."/>
            <person name="Tiley G.P."/>
            <person name="Fernandez-Pozo N."/>
            <person name="Barry K."/>
            <person name="Chen C."/>
            <person name="Wang M."/>
            <person name="Lipzen A."/>
            <person name="Daum C."/>
            <person name="Saski C.A."/>
            <person name="Payton A.C."/>
            <person name="Mcbreen J.C."/>
            <person name="Conrad R.E."/>
            <person name="Kollar L.M."/>
            <person name="Olsson S."/>
            <person name="Huttunen S."/>
            <person name="Landis J.B."/>
            <person name="Wickett N.J."/>
            <person name="Johnson M.G."/>
            <person name="Rensing S.A."/>
            <person name="Grimwood J."/>
            <person name="Schmutz J."/>
            <person name="Mcdaniel S.F."/>
        </authorList>
    </citation>
    <scope>NUCLEOTIDE SEQUENCE [LARGE SCALE GENOMIC DNA]</scope>
    <source>
        <strain evidence="7 8">R40</strain>
    </source>
</reference>
<dbReference type="GO" id="GO:0009850">
    <property type="term" value="P:auxin metabolic process"/>
    <property type="evidence" value="ECO:0007669"/>
    <property type="project" value="InterPro"/>
</dbReference>
<name>A0A8T0GHA8_CERPU</name>
<feature type="binding site" evidence="4">
    <location>
        <position position="135"/>
    </location>
    <ligand>
        <name>Mn(2+)</name>
        <dbReference type="ChEBI" id="CHEBI:29035"/>
        <label>2</label>
    </ligand>
</feature>
<keyword evidence="4" id="KW-0479">Metal-binding</keyword>
<evidence type="ECO:0000256" key="5">
    <source>
        <dbReference type="SAM" id="SignalP"/>
    </source>
</evidence>
<dbReference type="GO" id="GO:0046872">
    <property type="term" value="F:metal ion binding"/>
    <property type="evidence" value="ECO:0007669"/>
    <property type="project" value="UniProtKB-KW"/>
</dbReference>
<dbReference type="GO" id="GO:0016787">
    <property type="term" value="F:hydrolase activity"/>
    <property type="evidence" value="ECO:0007669"/>
    <property type="project" value="UniProtKB-KW"/>
</dbReference>
<dbReference type="SUPFAM" id="SSF55031">
    <property type="entry name" value="Bacterial exopeptidase dimerisation domain"/>
    <property type="match status" value="1"/>
</dbReference>
<dbReference type="CDD" id="cd08017">
    <property type="entry name" value="M20_IAA_Hyd"/>
    <property type="match status" value="1"/>
</dbReference>
<feature type="binding site" evidence="4">
    <location>
        <position position="195"/>
    </location>
    <ligand>
        <name>Mn(2+)</name>
        <dbReference type="ChEBI" id="CHEBI:29035"/>
        <label>2</label>
    </ligand>
</feature>
<dbReference type="NCBIfam" id="TIGR01891">
    <property type="entry name" value="amidohydrolases"/>
    <property type="match status" value="1"/>
</dbReference>
<feature type="domain" description="Peptidase M20 dimerisation" evidence="6">
    <location>
        <begin position="215"/>
        <end position="311"/>
    </location>
</feature>
<dbReference type="InterPro" id="IPR017439">
    <property type="entry name" value="Amidohydrolase"/>
</dbReference>
<dbReference type="PANTHER" id="PTHR11014">
    <property type="entry name" value="PEPTIDASE M20 FAMILY MEMBER"/>
    <property type="match status" value="1"/>
</dbReference>